<feature type="transmembrane region" description="Helical" evidence="1">
    <location>
        <begin position="122"/>
        <end position="141"/>
    </location>
</feature>
<sequence>MPHMMADKLGHASTTVSALRSDEPAKGRLHLYDVLRGFSVVSMVAFHLCYDLKFINGVSLPFFASPFLDLWRNSISWAFVLIAGCMYQHSRDNFRRAGRYLALALAIYVVTAAVRVDTPISFGIIYCMGACTLSARLLELVHLRPSGPGTACLMLFAFVCLLDLKSGSVGLAGMRLELPETLFSTPYLSWLGLPGPLFTSGDYYPLLPYLFLYLAGTATSATLVRNGHPAVLARLRVRPLEFLGRHALEAYVIHQPVLLLASRAIAMAMTY</sequence>
<dbReference type="InterPro" id="IPR012429">
    <property type="entry name" value="HGSNAT_cat"/>
</dbReference>
<dbReference type="GeneID" id="78512372"/>
<keyword evidence="1" id="KW-1133">Transmembrane helix</keyword>
<gene>
    <name evidence="3" type="ordered locus">Olsu_0951</name>
</gene>
<reference evidence="3 4" key="1">
    <citation type="journal article" date="2010" name="Stand. Genomic Sci.">
        <title>Complete genome sequence of Olsenella uli type strain (VPI D76D-27C).</title>
        <authorList>
            <person name="Goker M."/>
            <person name="Held B."/>
            <person name="Lucas S."/>
            <person name="Nolan M."/>
            <person name="Yasawong M."/>
            <person name="Glavina Del Rio T."/>
            <person name="Tice H."/>
            <person name="Cheng J.F."/>
            <person name="Bruce D."/>
            <person name="Detter J.C."/>
            <person name="Tapia R."/>
            <person name="Han C."/>
            <person name="Goodwin L."/>
            <person name="Pitluck S."/>
            <person name="Liolios K."/>
            <person name="Ivanova N."/>
            <person name="Mavromatis K."/>
            <person name="Mikhailova N."/>
            <person name="Pati A."/>
            <person name="Chen A."/>
            <person name="Palaniappan K."/>
            <person name="Land M."/>
            <person name="Hauser L."/>
            <person name="Chang Y.J."/>
            <person name="Jeffries C.D."/>
            <person name="Rohde M."/>
            <person name="Sikorski J."/>
            <person name="Pukall R."/>
            <person name="Woyke T."/>
            <person name="Bristow J."/>
            <person name="Eisen J.A."/>
            <person name="Markowitz V."/>
            <person name="Hugenholtz P."/>
            <person name="Kyrpides N.C."/>
            <person name="Klenk H.P."/>
            <person name="Lapidus A."/>
        </authorList>
    </citation>
    <scope>NUCLEOTIDE SEQUENCE [LARGE SCALE GENOMIC DNA]</scope>
    <source>
        <strain evidence="4">ATCC 49627 / DSM 7084 / CIP 109912 / JCM 12494 / NCIMB 702895 / VPI D76D-27C</strain>
    </source>
</reference>
<feature type="domain" description="Heparan-alpha-glucosaminide N-acetyltransferase catalytic" evidence="2">
    <location>
        <begin position="28"/>
        <end position="256"/>
    </location>
</feature>
<keyword evidence="1" id="KW-0812">Transmembrane</keyword>
<protein>
    <recommendedName>
        <fullName evidence="2">Heparan-alpha-glucosaminide N-acetyltransferase catalytic domain-containing protein</fullName>
    </recommendedName>
</protein>
<dbReference type="EMBL" id="CP002106">
    <property type="protein sequence ID" value="ADK68062.1"/>
    <property type="molecule type" value="Genomic_DNA"/>
</dbReference>
<feature type="transmembrane region" description="Helical" evidence="1">
    <location>
        <begin position="206"/>
        <end position="224"/>
    </location>
</feature>
<dbReference type="KEGG" id="ols:Olsu_0951"/>
<dbReference type="HOGENOM" id="CLU_067755_0_1_11"/>
<organism evidence="3 4">
    <name type="scientific">Olsenella uli (strain ATCC 49627 / DSM 7084 / CCUG 31166 / CIP 109912 / JCM 12494 / LMG 11480 / NCIMB 702895 / VPI D76D-27C)</name>
    <name type="common">Lactobacillus uli</name>
    <dbReference type="NCBI Taxonomy" id="633147"/>
    <lineage>
        <taxon>Bacteria</taxon>
        <taxon>Bacillati</taxon>
        <taxon>Actinomycetota</taxon>
        <taxon>Coriobacteriia</taxon>
        <taxon>Coriobacteriales</taxon>
        <taxon>Atopobiaceae</taxon>
        <taxon>Olsenella</taxon>
    </lineage>
</organism>
<evidence type="ECO:0000259" key="2">
    <source>
        <dbReference type="Pfam" id="PF07786"/>
    </source>
</evidence>
<proteinExistence type="predicted"/>
<dbReference type="OrthoDB" id="9807591at2"/>
<name>E1R098_OLSUV</name>
<feature type="transmembrane region" description="Helical" evidence="1">
    <location>
        <begin position="99"/>
        <end position="116"/>
    </location>
</feature>
<evidence type="ECO:0000313" key="3">
    <source>
        <dbReference type="EMBL" id="ADK68062.1"/>
    </source>
</evidence>
<evidence type="ECO:0000256" key="1">
    <source>
        <dbReference type="SAM" id="Phobius"/>
    </source>
</evidence>
<dbReference type="AlphaFoldDB" id="E1R098"/>
<accession>E1R098</accession>
<evidence type="ECO:0000313" key="4">
    <source>
        <dbReference type="Proteomes" id="UP000000333"/>
    </source>
</evidence>
<feature type="transmembrane region" description="Helical" evidence="1">
    <location>
        <begin position="153"/>
        <end position="174"/>
    </location>
</feature>
<dbReference type="Pfam" id="PF07786">
    <property type="entry name" value="HGSNAT_cat"/>
    <property type="match status" value="1"/>
</dbReference>
<keyword evidence="4" id="KW-1185">Reference proteome</keyword>
<keyword evidence="1" id="KW-0472">Membrane</keyword>
<dbReference type="STRING" id="633147.Olsu_0951"/>
<dbReference type="RefSeq" id="WP_013251814.1">
    <property type="nucleotide sequence ID" value="NC_014363.1"/>
</dbReference>
<dbReference type="PATRIC" id="fig|633147.7.peg.596"/>
<dbReference type="eggNOG" id="COG3503">
    <property type="taxonomic scope" value="Bacteria"/>
</dbReference>
<dbReference type="Proteomes" id="UP000000333">
    <property type="component" value="Chromosome"/>
</dbReference>